<evidence type="ECO:0000256" key="2">
    <source>
        <dbReference type="ARBA" id="ARBA00023235"/>
    </source>
</evidence>
<dbReference type="EMBL" id="SLUO01000005">
    <property type="protein sequence ID" value="TCL58871.1"/>
    <property type="molecule type" value="Genomic_DNA"/>
</dbReference>
<dbReference type="Pfam" id="PF00834">
    <property type="entry name" value="Ribul_P_3_epim"/>
    <property type="match status" value="1"/>
</dbReference>
<keyword evidence="1" id="KW-0479">Metal-binding</keyword>
<keyword evidence="4" id="KW-1185">Reference proteome</keyword>
<dbReference type="SUPFAM" id="SSF51366">
    <property type="entry name" value="Ribulose-phoshate binding barrel"/>
    <property type="match status" value="1"/>
</dbReference>
<dbReference type="PANTHER" id="PTHR11749">
    <property type="entry name" value="RIBULOSE-5-PHOSPHATE-3-EPIMERASE"/>
    <property type="match status" value="1"/>
</dbReference>
<accession>A0A4R1R0R0</accession>
<dbReference type="InterPro" id="IPR000056">
    <property type="entry name" value="Ribul_P_3_epim-like"/>
</dbReference>
<gene>
    <name evidence="3" type="ORF">EDD76_10541</name>
</gene>
<dbReference type="CDD" id="cd00429">
    <property type="entry name" value="RPE"/>
    <property type="match status" value="1"/>
</dbReference>
<dbReference type="RefSeq" id="WP_051869355.1">
    <property type="nucleotide sequence ID" value="NZ_JPNB01000001.1"/>
</dbReference>
<evidence type="ECO:0000313" key="3">
    <source>
        <dbReference type="EMBL" id="TCL58871.1"/>
    </source>
</evidence>
<dbReference type="NCBIfam" id="NF004076">
    <property type="entry name" value="PRK05581.1-4"/>
    <property type="match status" value="1"/>
</dbReference>
<dbReference type="AlphaFoldDB" id="A0A4R1R0R0"/>
<dbReference type="GO" id="GO:0005975">
    <property type="term" value="P:carbohydrate metabolic process"/>
    <property type="evidence" value="ECO:0007669"/>
    <property type="project" value="InterPro"/>
</dbReference>
<name>A0A4R1R0R0_9FIRM</name>
<reference evidence="3 4" key="1">
    <citation type="submission" date="2019-03" db="EMBL/GenBank/DDBJ databases">
        <title>Genomic Encyclopedia of Type Strains, Phase IV (KMG-IV): sequencing the most valuable type-strain genomes for metagenomic binning, comparative biology and taxonomic classification.</title>
        <authorList>
            <person name="Goeker M."/>
        </authorList>
    </citation>
    <scope>NUCLEOTIDE SEQUENCE [LARGE SCALE GENOMIC DNA]</scope>
    <source>
        <strain evidence="3 4">DSM 100556</strain>
    </source>
</reference>
<dbReference type="InterPro" id="IPR013785">
    <property type="entry name" value="Aldolase_TIM"/>
</dbReference>
<comment type="caution">
    <text evidence="3">The sequence shown here is derived from an EMBL/GenBank/DDBJ whole genome shotgun (WGS) entry which is preliminary data.</text>
</comment>
<dbReference type="GO" id="GO:0046872">
    <property type="term" value="F:metal ion binding"/>
    <property type="evidence" value="ECO:0007669"/>
    <property type="project" value="UniProtKB-KW"/>
</dbReference>
<protein>
    <submittedName>
        <fullName evidence="3">D-allulose-6-phosphate 3-epimerase</fullName>
    </submittedName>
</protein>
<dbReference type="STRING" id="1469948.GCA_000732725_01747"/>
<dbReference type="InterPro" id="IPR011060">
    <property type="entry name" value="RibuloseP-bd_barrel"/>
</dbReference>
<sequence>MSYIDKKVFFSPSLMCMDLLEVKGQIEILNTYFDILHIDIMDGHFCDSIHLSPSFVKSVRKVTNLTIEVHLMVEQPEKFINILLDNGADTIILHAESITKRAFRLINDIQSKGRKVGIALCPLTPISSIVPLLRDIDILTLLMVDAGFVGQPLIETMVNKIKIAREIKEKQNSNFIIQCDGGVKNSTYKKLYDAGAESFVLGEAALFGKHNDLIIACETMKNEFIRSMNGV</sequence>
<dbReference type="Gene3D" id="3.20.20.70">
    <property type="entry name" value="Aldolase class I"/>
    <property type="match status" value="1"/>
</dbReference>
<keyword evidence="2" id="KW-0413">Isomerase</keyword>
<evidence type="ECO:0000313" key="4">
    <source>
        <dbReference type="Proteomes" id="UP000295718"/>
    </source>
</evidence>
<proteinExistence type="predicted"/>
<organism evidence="3 4">
    <name type="scientific">Kineothrix alysoides</name>
    <dbReference type="NCBI Taxonomy" id="1469948"/>
    <lineage>
        <taxon>Bacteria</taxon>
        <taxon>Bacillati</taxon>
        <taxon>Bacillota</taxon>
        <taxon>Clostridia</taxon>
        <taxon>Lachnospirales</taxon>
        <taxon>Lachnospiraceae</taxon>
        <taxon>Kineothrix</taxon>
    </lineage>
</organism>
<dbReference type="OrthoDB" id="1645589at2"/>
<dbReference type="GO" id="GO:0016857">
    <property type="term" value="F:racemase and epimerase activity, acting on carbohydrates and derivatives"/>
    <property type="evidence" value="ECO:0007669"/>
    <property type="project" value="InterPro"/>
</dbReference>
<evidence type="ECO:0000256" key="1">
    <source>
        <dbReference type="ARBA" id="ARBA00022723"/>
    </source>
</evidence>
<dbReference type="Proteomes" id="UP000295718">
    <property type="component" value="Unassembled WGS sequence"/>
</dbReference>